<protein>
    <submittedName>
        <fullName evidence="10">CSON002177 protein</fullName>
    </submittedName>
</protein>
<feature type="compositionally biased region" description="Polar residues" evidence="7">
    <location>
        <begin position="207"/>
        <end position="226"/>
    </location>
</feature>
<evidence type="ECO:0000256" key="1">
    <source>
        <dbReference type="ARBA" id="ARBA00004370"/>
    </source>
</evidence>
<evidence type="ECO:0000256" key="4">
    <source>
        <dbReference type="ARBA" id="ARBA00023157"/>
    </source>
</evidence>
<evidence type="ECO:0000313" key="10">
    <source>
        <dbReference type="EMBL" id="SSX20665.1"/>
    </source>
</evidence>
<dbReference type="PROSITE" id="PS51551">
    <property type="entry name" value="EPHRIN_RBD_2"/>
    <property type="match status" value="1"/>
</dbReference>
<keyword evidence="8" id="KW-0812">Transmembrane</keyword>
<dbReference type="InterPro" id="IPR001799">
    <property type="entry name" value="Ephrin_RBD"/>
</dbReference>
<evidence type="ECO:0000256" key="7">
    <source>
        <dbReference type="SAM" id="MobiDB-lite"/>
    </source>
</evidence>
<comment type="similarity">
    <text evidence="6">Belongs to the ephrin family.</text>
</comment>
<evidence type="ECO:0000256" key="3">
    <source>
        <dbReference type="ARBA" id="ARBA00023136"/>
    </source>
</evidence>
<keyword evidence="5" id="KW-0325">Glycoprotein</keyword>
<name>A0A336LS71_CULSO</name>
<feature type="compositionally biased region" description="Polar residues" evidence="7">
    <location>
        <begin position="312"/>
        <end position="321"/>
    </location>
</feature>
<feature type="compositionally biased region" description="Low complexity" evidence="7">
    <location>
        <begin position="284"/>
        <end position="304"/>
    </location>
</feature>
<accession>A0A336LS71</accession>
<dbReference type="Pfam" id="PF00812">
    <property type="entry name" value="Ephrin"/>
    <property type="match status" value="1"/>
</dbReference>
<keyword evidence="4" id="KW-1015">Disulfide bond</keyword>
<keyword evidence="3 8" id="KW-0472">Membrane</keyword>
<feature type="transmembrane region" description="Helical" evidence="8">
    <location>
        <begin position="21"/>
        <end position="38"/>
    </location>
</feature>
<reference evidence="10" key="1">
    <citation type="submission" date="2018-07" db="EMBL/GenBank/DDBJ databases">
        <authorList>
            <person name="Quirk P.G."/>
            <person name="Krulwich T.A."/>
        </authorList>
    </citation>
    <scope>NUCLEOTIDE SEQUENCE</scope>
</reference>
<dbReference type="VEuPathDB" id="VectorBase:CSON002177"/>
<keyword evidence="8" id="KW-1133">Transmembrane helix</keyword>
<dbReference type="OMA" id="WPVWNDG"/>
<feature type="compositionally biased region" description="Polar residues" evidence="7">
    <location>
        <begin position="238"/>
        <end position="258"/>
    </location>
</feature>
<dbReference type="GO" id="GO:0046875">
    <property type="term" value="F:ephrin receptor binding"/>
    <property type="evidence" value="ECO:0007669"/>
    <property type="project" value="TreeGrafter"/>
</dbReference>
<gene>
    <name evidence="10" type="primary">CSON002177</name>
</gene>
<evidence type="ECO:0000256" key="2">
    <source>
        <dbReference type="ARBA" id="ARBA00022729"/>
    </source>
</evidence>
<dbReference type="CDD" id="cd02675">
    <property type="entry name" value="Ephrin_ectodomain"/>
    <property type="match status" value="1"/>
</dbReference>
<dbReference type="Gene3D" id="2.60.40.420">
    <property type="entry name" value="Cupredoxins - blue copper proteins"/>
    <property type="match status" value="1"/>
</dbReference>
<dbReference type="GO" id="GO:0005886">
    <property type="term" value="C:plasma membrane"/>
    <property type="evidence" value="ECO:0007669"/>
    <property type="project" value="TreeGrafter"/>
</dbReference>
<proteinExistence type="inferred from homology"/>
<feature type="region of interest" description="Disordered" evidence="7">
    <location>
        <begin position="192"/>
        <end position="226"/>
    </location>
</feature>
<organism evidence="10">
    <name type="scientific">Culicoides sonorensis</name>
    <name type="common">Biting midge</name>
    <dbReference type="NCBI Taxonomy" id="179676"/>
    <lineage>
        <taxon>Eukaryota</taxon>
        <taxon>Metazoa</taxon>
        <taxon>Ecdysozoa</taxon>
        <taxon>Arthropoda</taxon>
        <taxon>Hexapoda</taxon>
        <taxon>Insecta</taxon>
        <taxon>Pterygota</taxon>
        <taxon>Neoptera</taxon>
        <taxon>Endopterygota</taxon>
        <taxon>Diptera</taxon>
        <taxon>Nematocera</taxon>
        <taxon>Chironomoidea</taxon>
        <taxon>Ceratopogonidae</taxon>
        <taxon>Ceratopogoninae</taxon>
        <taxon>Culicoides</taxon>
        <taxon>Monoculicoides</taxon>
    </lineage>
</organism>
<dbReference type="PANTHER" id="PTHR11304">
    <property type="entry name" value="EPHRIN"/>
    <property type="match status" value="1"/>
</dbReference>
<evidence type="ECO:0000256" key="8">
    <source>
        <dbReference type="SAM" id="Phobius"/>
    </source>
</evidence>
<dbReference type="SUPFAM" id="SSF49503">
    <property type="entry name" value="Cupredoxins"/>
    <property type="match status" value="1"/>
</dbReference>
<dbReference type="EMBL" id="UFQT01000135">
    <property type="protein sequence ID" value="SSX20665.1"/>
    <property type="molecule type" value="Genomic_DNA"/>
</dbReference>
<dbReference type="AlphaFoldDB" id="A0A336LS71"/>
<dbReference type="InterPro" id="IPR008972">
    <property type="entry name" value="Cupredoxin"/>
</dbReference>
<comment type="subcellular location">
    <subcellularLocation>
        <location evidence="1">Membrane</location>
    </subcellularLocation>
</comment>
<sequence>MNPPRRSVRFLQLPGLSSSSCLSVFILICLETVLLSSLTDGHRIFYMHWNTTNSIFRIDNTDHIIDVNKGNLAYEFDQVHIICPVYEPGTFDNETEKYIIYNVSKVEYETCRITNANPRIIAICDKPQKLMYFTITFRPFSPQPATSSKDDLHRRIGGRCSSHNMKVVFKVCCAEDKDKELQQHNNITSLLANGGTGNANNNMNNNIPDHQQSPSQGQTPTHQSTGVSINTNIAKTKTPSFAQQVPSTSTNQGTNINSGRFIPSINNNSSNIVQSTMNWPQQTSSSSSSSSHNNNNNNNNNNHHQQPFYPSYVTSPHTPLQNSANNYNNNNSPSTSITHKPIKKTNEYDKHPNEVVKNEELTIYINFTSFIIFGVSGEIFV</sequence>
<dbReference type="GO" id="GO:0048013">
    <property type="term" value="P:ephrin receptor signaling pathway"/>
    <property type="evidence" value="ECO:0007669"/>
    <property type="project" value="TreeGrafter"/>
</dbReference>
<feature type="compositionally biased region" description="Low complexity" evidence="7">
    <location>
        <begin position="262"/>
        <end position="272"/>
    </location>
</feature>
<dbReference type="PROSITE" id="PS51257">
    <property type="entry name" value="PROKAR_LIPOPROTEIN"/>
    <property type="match status" value="1"/>
</dbReference>
<comment type="caution">
    <text evidence="6">Lacks conserved residue(s) required for the propagation of feature annotation.</text>
</comment>
<keyword evidence="2" id="KW-0732">Signal</keyword>
<evidence type="ECO:0000256" key="6">
    <source>
        <dbReference type="PROSITE-ProRule" id="PRU00884"/>
    </source>
</evidence>
<evidence type="ECO:0000256" key="5">
    <source>
        <dbReference type="ARBA" id="ARBA00023180"/>
    </source>
</evidence>
<feature type="region of interest" description="Disordered" evidence="7">
    <location>
        <begin position="238"/>
        <end position="346"/>
    </location>
</feature>
<feature type="domain" description="Ephrin RBD" evidence="9">
    <location>
        <begin position="42"/>
        <end position="171"/>
    </location>
</feature>
<feature type="compositionally biased region" description="Low complexity" evidence="7">
    <location>
        <begin position="322"/>
        <end position="336"/>
    </location>
</feature>
<dbReference type="GO" id="GO:0007411">
    <property type="term" value="P:axon guidance"/>
    <property type="evidence" value="ECO:0007669"/>
    <property type="project" value="TreeGrafter"/>
</dbReference>
<dbReference type="PANTHER" id="PTHR11304:SF29">
    <property type="entry name" value="EPHRIN"/>
    <property type="match status" value="1"/>
</dbReference>
<feature type="compositionally biased region" description="Polar residues" evidence="7">
    <location>
        <begin position="273"/>
        <end position="283"/>
    </location>
</feature>
<dbReference type="InterPro" id="IPR031328">
    <property type="entry name" value="Ephrin"/>
</dbReference>
<evidence type="ECO:0000259" key="9">
    <source>
        <dbReference type="PROSITE" id="PS51551"/>
    </source>
</evidence>